<protein>
    <submittedName>
        <fullName evidence="1">Uncharacterized protein</fullName>
    </submittedName>
</protein>
<proteinExistence type="predicted"/>
<reference evidence="1" key="1">
    <citation type="submission" date="2021-05" db="EMBL/GenBank/DDBJ databases">
        <authorList>
            <person name="Alioto T."/>
            <person name="Alioto T."/>
            <person name="Gomez Garrido J."/>
        </authorList>
    </citation>
    <scope>NUCLEOTIDE SEQUENCE</scope>
</reference>
<dbReference type="AlphaFoldDB" id="A0A8D9BJK2"/>
<name>A0A8D9BJK2_9HEMI</name>
<evidence type="ECO:0000313" key="1">
    <source>
        <dbReference type="EMBL" id="CAG6784262.1"/>
    </source>
</evidence>
<sequence>MYVGYSLTVLQMVIDLLDMRVSCLTYGPLFHRLTYQNLVVIAICLIRMCSEHSTTFLILFYFGNTHTHYAMWRKPPISEKSPQGSFYQKMYIKKKVFIFVLSLSQSDVTIK</sequence>
<dbReference type="EMBL" id="HBUF01636545">
    <property type="protein sequence ID" value="CAG6784262.1"/>
    <property type="molecule type" value="Transcribed_RNA"/>
</dbReference>
<accession>A0A8D9BJK2</accession>
<organism evidence="1">
    <name type="scientific">Cacopsylla melanoneura</name>
    <dbReference type="NCBI Taxonomy" id="428564"/>
    <lineage>
        <taxon>Eukaryota</taxon>
        <taxon>Metazoa</taxon>
        <taxon>Ecdysozoa</taxon>
        <taxon>Arthropoda</taxon>
        <taxon>Hexapoda</taxon>
        <taxon>Insecta</taxon>
        <taxon>Pterygota</taxon>
        <taxon>Neoptera</taxon>
        <taxon>Paraneoptera</taxon>
        <taxon>Hemiptera</taxon>
        <taxon>Sternorrhyncha</taxon>
        <taxon>Psylloidea</taxon>
        <taxon>Psyllidae</taxon>
        <taxon>Psyllinae</taxon>
        <taxon>Cacopsylla</taxon>
    </lineage>
</organism>